<dbReference type="Proteomes" id="UP000006793">
    <property type="component" value="Chromosome"/>
</dbReference>
<dbReference type="InterPro" id="IPR050486">
    <property type="entry name" value="Mannose-1P_guanyltransferase"/>
</dbReference>
<sequence>MGRRAFVLAAGLGTRLLPYTRFVPKPLFHVLGKPILGLIFDELRRAAFSVIGLNTHHLASQIENFVKKYAKSHPEVTFKVYREPEVLGPTGALYGARGFFSEPTLVINADIVTNFPFNTLLSAHKRFGGEATLLLMAGKSLANVLVEGERLKGFGEGGYTFTGLQVITPELVARLREGDRDLVPTYTRLLAEGSQINCQVVAGFYWRDIGSLSSYLEVHEDLLKKRASFYGLPMPISPFVLPEEIKTRDLLLEDWVFIEQRVKIALPAKLKRVVAWQGAIIPSGSFSDTLFIPEKGPCQK</sequence>
<dbReference type="EMBL" id="CP002683">
    <property type="protein sequence ID" value="AEH44361.1"/>
    <property type="molecule type" value="Genomic_DNA"/>
</dbReference>
<evidence type="ECO:0000313" key="2">
    <source>
        <dbReference type="EMBL" id="AEH44361.1"/>
    </source>
</evidence>
<evidence type="ECO:0000313" key="3">
    <source>
        <dbReference type="Proteomes" id="UP000006793"/>
    </source>
</evidence>
<name>F8AAZ5_THEID</name>
<dbReference type="InterPro" id="IPR005835">
    <property type="entry name" value="NTP_transferase_dom"/>
</dbReference>
<dbReference type="HOGENOM" id="CLU_029499_2_1_0"/>
<keyword evidence="3" id="KW-1185">Reference proteome</keyword>
<organism evidence="2 3">
    <name type="scientific">Thermodesulfatator indicus (strain DSM 15286 / JCM 11887 / CIR29812)</name>
    <dbReference type="NCBI Taxonomy" id="667014"/>
    <lineage>
        <taxon>Bacteria</taxon>
        <taxon>Pseudomonadati</taxon>
        <taxon>Thermodesulfobacteriota</taxon>
        <taxon>Thermodesulfobacteria</taxon>
        <taxon>Thermodesulfobacteriales</taxon>
        <taxon>Thermodesulfatatoraceae</taxon>
        <taxon>Thermodesulfatator</taxon>
    </lineage>
</organism>
<feature type="domain" description="Nucleotidyl transferase" evidence="1">
    <location>
        <begin position="5"/>
        <end position="136"/>
    </location>
</feature>
<protein>
    <submittedName>
        <fullName evidence="2">Nucleotidyl transferase</fullName>
    </submittedName>
</protein>
<reference evidence="2 3" key="2">
    <citation type="journal article" date="2012" name="Stand. Genomic Sci.">
        <title>Complete genome sequence of the thermophilic sulfate-reducing ocean bacterium Thermodesulfatator indicus type strain (CIR29812(T)).</title>
        <authorList>
            <person name="Anderson I."/>
            <person name="Saunders E."/>
            <person name="Lapidus A."/>
            <person name="Nolan M."/>
            <person name="Lucas S."/>
            <person name="Tice H."/>
            <person name="Del Rio T.G."/>
            <person name="Cheng J.F."/>
            <person name="Han C."/>
            <person name="Tapia R."/>
            <person name="Goodwin L.A."/>
            <person name="Pitluck S."/>
            <person name="Liolios K."/>
            <person name="Mavromatis K."/>
            <person name="Pagani I."/>
            <person name="Ivanova N."/>
            <person name="Mikhailova N."/>
            <person name="Pati A."/>
            <person name="Chen A."/>
            <person name="Palaniappan K."/>
            <person name="Land M."/>
            <person name="Hauser L."/>
            <person name="Jeffries C.D."/>
            <person name="Chang Y.J."/>
            <person name="Brambilla E.M."/>
            <person name="Rohde M."/>
            <person name="Spring S."/>
            <person name="Goker M."/>
            <person name="Detter J.C."/>
            <person name="Woyke T."/>
            <person name="Bristow J."/>
            <person name="Eisen J.A."/>
            <person name="Markowitz V."/>
            <person name="Hugenholtz P."/>
            <person name="Kyrpides N.C."/>
            <person name="Klenk H.P."/>
        </authorList>
    </citation>
    <scope>NUCLEOTIDE SEQUENCE [LARGE SCALE GENOMIC DNA]</scope>
    <source>
        <strain evidence="3">DSM 15286 / JCM 11887 / CIR29812</strain>
    </source>
</reference>
<dbReference type="OrthoDB" id="9809275at2"/>
<dbReference type="KEGG" id="tid:Thein_0479"/>
<dbReference type="GO" id="GO:0016740">
    <property type="term" value="F:transferase activity"/>
    <property type="evidence" value="ECO:0007669"/>
    <property type="project" value="UniProtKB-KW"/>
</dbReference>
<proteinExistence type="predicted"/>
<dbReference type="SUPFAM" id="SSF53448">
    <property type="entry name" value="Nucleotide-diphospho-sugar transferases"/>
    <property type="match status" value="1"/>
</dbReference>
<dbReference type="eggNOG" id="COG1208">
    <property type="taxonomic scope" value="Bacteria"/>
</dbReference>
<dbReference type="InParanoid" id="F8AAZ5"/>
<dbReference type="STRING" id="667014.Thein_0479"/>
<evidence type="ECO:0000259" key="1">
    <source>
        <dbReference type="Pfam" id="PF00483"/>
    </source>
</evidence>
<gene>
    <name evidence="2" type="ordered locus">Thein_0479</name>
</gene>
<dbReference type="AlphaFoldDB" id="F8AAZ5"/>
<dbReference type="Pfam" id="PF00483">
    <property type="entry name" value="NTP_transferase"/>
    <property type="match status" value="1"/>
</dbReference>
<keyword evidence="2" id="KW-0808">Transferase</keyword>
<accession>F8AAZ5</accession>
<dbReference type="RefSeq" id="WP_013907106.1">
    <property type="nucleotide sequence ID" value="NC_015681.1"/>
</dbReference>
<dbReference type="Gene3D" id="3.90.550.10">
    <property type="entry name" value="Spore Coat Polysaccharide Biosynthesis Protein SpsA, Chain A"/>
    <property type="match status" value="1"/>
</dbReference>
<reference evidence="3" key="1">
    <citation type="submission" date="2011-04" db="EMBL/GenBank/DDBJ databases">
        <title>The complete genome of Thermodesulfatator indicus DSM 15286.</title>
        <authorList>
            <person name="Lucas S."/>
            <person name="Copeland A."/>
            <person name="Lapidus A."/>
            <person name="Bruce D."/>
            <person name="Goodwin L."/>
            <person name="Pitluck S."/>
            <person name="Peters L."/>
            <person name="Kyrpides N."/>
            <person name="Mavromatis K."/>
            <person name="Pagani I."/>
            <person name="Ivanova N."/>
            <person name="Saunders L."/>
            <person name="Detter J.C."/>
            <person name="Tapia R."/>
            <person name="Han C."/>
            <person name="Land M."/>
            <person name="Hauser L."/>
            <person name="Markowitz V."/>
            <person name="Cheng J.-F."/>
            <person name="Hugenholtz P."/>
            <person name="Woyke T."/>
            <person name="Wu D."/>
            <person name="Spring S."/>
            <person name="Schroeder M."/>
            <person name="Brambilla E."/>
            <person name="Klenk H.-P."/>
            <person name="Eisen J.A."/>
        </authorList>
    </citation>
    <scope>NUCLEOTIDE SEQUENCE [LARGE SCALE GENOMIC DNA]</scope>
    <source>
        <strain evidence="3">DSM 15286 / JCM 11887 / CIR29812</strain>
    </source>
</reference>
<dbReference type="InterPro" id="IPR029044">
    <property type="entry name" value="Nucleotide-diphossugar_trans"/>
</dbReference>
<dbReference type="PaxDb" id="667014-Thein_0479"/>
<dbReference type="PANTHER" id="PTHR22572">
    <property type="entry name" value="SUGAR-1-PHOSPHATE GUANYL TRANSFERASE"/>
    <property type="match status" value="1"/>
</dbReference>